<dbReference type="KEGG" id="dfa:DFA_02114"/>
<evidence type="ECO:0000313" key="3">
    <source>
        <dbReference type="Proteomes" id="UP000007797"/>
    </source>
</evidence>
<dbReference type="Proteomes" id="UP000007797">
    <property type="component" value="Unassembled WGS sequence"/>
</dbReference>
<evidence type="ECO:0000256" key="1">
    <source>
        <dbReference type="SAM" id="MobiDB-lite"/>
    </source>
</evidence>
<dbReference type="AlphaFoldDB" id="F4PYR1"/>
<dbReference type="EMBL" id="GL883015">
    <property type="protein sequence ID" value="EGG19327.1"/>
    <property type="molecule type" value="Genomic_DNA"/>
</dbReference>
<evidence type="ECO:0000313" key="2">
    <source>
        <dbReference type="EMBL" id="EGG19327.1"/>
    </source>
</evidence>
<name>F4PYR1_CACFS</name>
<gene>
    <name evidence="2" type="ORF">DFA_02114</name>
</gene>
<organism evidence="2 3">
    <name type="scientific">Cavenderia fasciculata</name>
    <name type="common">Slime mold</name>
    <name type="synonym">Dictyostelium fasciculatum</name>
    <dbReference type="NCBI Taxonomy" id="261658"/>
    <lineage>
        <taxon>Eukaryota</taxon>
        <taxon>Amoebozoa</taxon>
        <taxon>Evosea</taxon>
        <taxon>Eumycetozoa</taxon>
        <taxon>Dictyostelia</taxon>
        <taxon>Acytosteliales</taxon>
        <taxon>Cavenderiaceae</taxon>
        <taxon>Cavenderia</taxon>
    </lineage>
</organism>
<sequence length="136" mass="15168">MNYFHQALEKSKEVASASFEYLQETVPPALDKGLEKSKEFGGIAKEKLVEGYHISKEKASQASEIIKEKAQGMMGHNQDTTSVIDQDNSHPTNLFPQNEPNLNHQQKPSSMKMQEPPMQSYQQSAPPTVPSQPPSQ</sequence>
<dbReference type="GeneID" id="14871351"/>
<feature type="region of interest" description="Disordered" evidence="1">
    <location>
        <begin position="72"/>
        <end position="136"/>
    </location>
</feature>
<feature type="compositionally biased region" description="Pro residues" evidence="1">
    <location>
        <begin position="127"/>
        <end position="136"/>
    </location>
</feature>
<proteinExistence type="predicted"/>
<dbReference type="RefSeq" id="XP_004357598.1">
    <property type="nucleotide sequence ID" value="XM_004357541.1"/>
</dbReference>
<keyword evidence="3" id="KW-1185">Reference proteome</keyword>
<dbReference type="Gene3D" id="1.10.287.700">
    <property type="entry name" value="Helix hairpin bin"/>
    <property type="match status" value="1"/>
</dbReference>
<accession>F4PYR1</accession>
<feature type="compositionally biased region" description="Polar residues" evidence="1">
    <location>
        <begin position="77"/>
        <end position="126"/>
    </location>
</feature>
<protein>
    <submittedName>
        <fullName evidence="2">Uncharacterized protein</fullName>
    </submittedName>
</protein>
<reference evidence="3" key="1">
    <citation type="journal article" date="2011" name="Genome Res.">
        <title>Phylogeny-wide analysis of social amoeba genomes highlights ancient origins for complex intercellular communication.</title>
        <authorList>
            <person name="Heidel A.J."/>
            <person name="Lawal H.M."/>
            <person name="Felder M."/>
            <person name="Schilde C."/>
            <person name="Helps N.R."/>
            <person name="Tunggal B."/>
            <person name="Rivero F."/>
            <person name="John U."/>
            <person name="Schleicher M."/>
            <person name="Eichinger L."/>
            <person name="Platzer M."/>
            <person name="Noegel A.A."/>
            <person name="Schaap P."/>
            <person name="Gloeckner G."/>
        </authorList>
    </citation>
    <scope>NUCLEOTIDE SEQUENCE [LARGE SCALE GENOMIC DNA]</scope>
    <source>
        <strain evidence="3">SH3</strain>
    </source>
</reference>